<dbReference type="EMBL" id="JAMSHJ010000005">
    <property type="protein sequence ID" value="KAI5414266.1"/>
    <property type="molecule type" value="Genomic_DNA"/>
</dbReference>
<organism evidence="1 2">
    <name type="scientific">Pisum sativum</name>
    <name type="common">Garden pea</name>
    <name type="synonym">Lathyrus oleraceus</name>
    <dbReference type="NCBI Taxonomy" id="3888"/>
    <lineage>
        <taxon>Eukaryota</taxon>
        <taxon>Viridiplantae</taxon>
        <taxon>Streptophyta</taxon>
        <taxon>Embryophyta</taxon>
        <taxon>Tracheophyta</taxon>
        <taxon>Spermatophyta</taxon>
        <taxon>Magnoliopsida</taxon>
        <taxon>eudicotyledons</taxon>
        <taxon>Gunneridae</taxon>
        <taxon>Pentapetalae</taxon>
        <taxon>rosids</taxon>
        <taxon>fabids</taxon>
        <taxon>Fabales</taxon>
        <taxon>Fabaceae</taxon>
        <taxon>Papilionoideae</taxon>
        <taxon>50 kb inversion clade</taxon>
        <taxon>NPAAA clade</taxon>
        <taxon>Hologalegina</taxon>
        <taxon>IRL clade</taxon>
        <taxon>Fabeae</taxon>
        <taxon>Lathyrus</taxon>
    </lineage>
</organism>
<evidence type="ECO:0000313" key="1">
    <source>
        <dbReference type="EMBL" id="KAI5414266.1"/>
    </source>
</evidence>
<accession>A0A9D4X4X0</accession>
<keyword evidence="2" id="KW-1185">Reference proteome</keyword>
<name>A0A9D4X4X0_PEA</name>
<protein>
    <submittedName>
        <fullName evidence="1">Uncharacterized protein</fullName>
    </submittedName>
</protein>
<dbReference type="AlphaFoldDB" id="A0A9D4X4X0"/>
<sequence>MVLGLRNVGDTYQNVLDISSEGDYDAYMDSLCNSGTKWIGCGTNKTVRRIDLCPDSKAWYQFIKHSLRLIAHNEFLSKARHDVPEKSTNEVYHPQATFDKIDLKTLMKPKGRKIQVVGCHEALEEETTFEIDRVLRGVLLQI</sequence>
<reference evidence="1 2" key="1">
    <citation type="journal article" date="2022" name="Nat. Genet.">
        <title>Improved pea reference genome and pan-genome highlight genomic features and evolutionary characteristics.</title>
        <authorList>
            <person name="Yang T."/>
            <person name="Liu R."/>
            <person name="Luo Y."/>
            <person name="Hu S."/>
            <person name="Wang D."/>
            <person name="Wang C."/>
            <person name="Pandey M.K."/>
            <person name="Ge S."/>
            <person name="Xu Q."/>
            <person name="Li N."/>
            <person name="Li G."/>
            <person name="Huang Y."/>
            <person name="Saxena R.K."/>
            <person name="Ji Y."/>
            <person name="Li M."/>
            <person name="Yan X."/>
            <person name="He Y."/>
            <person name="Liu Y."/>
            <person name="Wang X."/>
            <person name="Xiang C."/>
            <person name="Varshney R.K."/>
            <person name="Ding H."/>
            <person name="Gao S."/>
            <person name="Zong X."/>
        </authorList>
    </citation>
    <scope>NUCLEOTIDE SEQUENCE [LARGE SCALE GENOMIC DNA]</scope>
    <source>
        <strain evidence="1 2">cv. Zhongwan 6</strain>
    </source>
</reference>
<dbReference type="Gramene" id="Psat05G0841100-T1">
    <property type="protein sequence ID" value="KAI5414266.1"/>
    <property type="gene ID" value="KIW84_058411"/>
</dbReference>
<proteinExistence type="predicted"/>
<evidence type="ECO:0000313" key="2">
    <source>
        <dbReference type="Proteomes" id="UP001058974"/>
    </source>
</evidence>
<dbReference type="Proteomes" id="UP001058974">
    <property type="component" value="Chromosome 5"/>
</dbReference>
<comment type="caution">
    <text evidence="1">The sequence shown here is derived from an EMBL/GenBank/DDBJ whole genome shotgun (WGS) entry which is preliminary data.</text>
</comment>
<gene>
    <name evidence="1" type="ORF">KIW84_058411</name>
</gene>